<evidence type="ECO:0000256" key="8">
    <source>
        <dbReference type="SAM" id="MobiDB-lite"/>
    </source>
</evidence>
<dbReference type="Proteomes" id="UP000741013">
    <property type="component" value="Unassembled WGS sequence"/>
</dbReference>
<keyword evidence="2" id="KW-0964">Secreted</keyword>
<comment type="caution">
    <text evidence="10">The sequence shown here is derived from an EMBL/GenBank/DDBJ whole genome shotgun (WGS) entry which is preliminary data.</text>
</comment>
<evidence type="ECO:0000256" key="5">
    <source>
        <dbReference type="ARBA" id="ARBA00022801"/>
    </source>
</evidence>
<evidence type="ECO:0000256" key="7">
    <source>
        <dbReference type="ARBA" id="ARBA00023326"/>
    </source>
</evidence>
<dbReference type="PANTHER" id="PTHR38050:SF2">
    <property type="entry name" value="FERULOYL ESTERASE C-RELATED"/>
    <property type="match status" value="1"/>
</dbReference>
<organism evidence="10 11">
    <name type="scientific">Amycolatopsis magusensis</name>
    <dbReference type="NCBI Taxonomy" id="882444"/>
    <lineage>
        <taxon>Bacteria</taxon>
        <taxon>Bacillati</taxon>
        <taxon>Actinomycetota</taxon>
        <taxon>Actinomycetes</taxon>
        <taxon>Pseudonocardiales</taxon>
        <taxon>Pseudonocardiaceae</taxon>
        <taxon>Amycolatopsis</taxon>
    </lineage>
</organism>
<feature type="signal peptide" evidence="9">
    <location>
        <begin position="1"/>
        <end position="26"/>
    </location>
</feature>
<dbReference type="InterPro" id="IPR043595">
    <property type="entry name" value="FaeB/C/D"/>
</dbReference>
<keyword evidence="4 9" id="KW-0732">Signal</keyword>
<evidence type="ECO:0000256" key="9">
    <source>
        <dbReference type="SAM" id="SignalP"/>
    </source>
</evidence>
<keyword evidence="6" id="KW-0119">Carbohydrate metabolism</keyword>
<dbReference type="RefSeq" id="WP_372444200.1">
    <property type="nucleotide sequence ID" value="NZ_JAGGMS010000001.1"/>
</dbReference>
<evidence type="ECO:0000313" key="10">
    <source>
        <dbReference type="EMBL" id="MBP2186914.1"/>
    </source>
</evidence>
<feature type="chain" id="PRO_5046228669" evidence="9">
    <location>
        <begin position="27"/>
        <end position="310"/>
    </location>
</feature>
<evidence type="ECO:0000256" key="2">
    <source>
        <dbReference type="ARBA" id="ARBA00022525"/>
    </source>
</evidence>
<dbReference type="InterPro" id="IPR029058">
    <property type="entry name" value="AB_hydrolase_fold"/>
</dbReference>
<name>A0ABS4Q5G5_9PSEU</name>
<evidence type="ECO:0000313" key="11">
    <source>
        <dbReference type="Proteomes" id="UP000741013"/>
    </source>
</evidence>
<protein>
    <submittedName>
        <fullName evidence="10">Polyhydroxybutyrate depolymerase</fullName>
    </submittedName>
</protein>
<keyword evidence="11" id="KW-1185">Reference proteome</keyword>
<dbReference type="SUPFAM" id="SSF53474">
    <property type="entry name" value="alpha/beta-Hydrolases"/>
    <property type="match status" value="1"/>
</dbReference>
<feature type="compositionally biased region" description="Low complexity" evidence="8">
    <location>
        <begin position="25"/>
        <end position="43"/>
    </location>
</feature>
<accession>A0ABS4Q5G5</accession>
<dbReference type="PANTHER" id="PTHR38050">
    <property type="match status" value="1"/>
</dbReference>
<dbReference type="EMBL" id="JAGGMS010000001">
    <property type="protein sequence ID" value="MBP2186914.1"/>
    <property type="molecule type" value="Genomic_DNA"/>
</dbReference>
<proteinExistence type="predicted"/>
<evidence type="ECO:0000256" key="3">
    <source>
        <dbReference type="ARBA" id="ARBA00022651"/>
    </source>
</evidence>
<keyword evidence="5" id="KW-0378">Hydrolase</keyword>
<keyword evidence="7" id="KW-0624">Polysaccharide degradation</keyword>
<keyword evidence="3" id="KW-0858">Xylan degradation</keyword>
<gene>
    <name evidence="10" type="ORF">JOM49_008440</name>
</gene>
<reference evidence="10 11" key="1">
    <citation type="submission" date="2021-03" db="EMBL/GenBank/DDBJ databases">
        <title>Sequencing the genomes of 1000 actinobacteria strains.</title>
        <authorList>
            <person name="Klenk H.-P."/>
        </authorList>
    </citation>
    <scope>NUCLEOTIDE SEQUENCE [LARGE SCALE GENOMIC DNA]</scope>
    <source>
        <strain evidence="10 11">DSM 45510</strain>
    </source>
</reference>
<dbReference type="Gene3D" id="3.40.50.1820">
    <property type="entry name" value="alpha/beta hydrolase"/>
    <property type="match status" value="1"/>
</dbReference>
<comment type="subcellular location">
    <subcellularLocation>
        <location evidence="1">Secreted</location>
    </subcellularLocation>
</comment>
<evidence type="ECO:0000256" key="6">
    <source>
        <dbReference type="ARBA" id="ARBA00023277"/>
    </source>
</evidence>
<evidence type="ECO:0000256" key="4">
    <source>
        <dbReference type="ARBA" id="ARBA00022729"/>
    </source>
</evidence>
<sequence>MLRPRSKLLVAATLFLALLPATPASASGVADHPVPTTGCGRTPPVTPGTTGGQTLVSGGLTREYTVHLPANYQPHRPTSVVLSFHGHKRTSQWQEELSEFSGVNTIAVYPQGLVGTDGGSAWTGAPYSADADDVLFTSDLLSKLQRELCVDPKRIYATGKSNGGGFVGVLACRLPGRIAAFAPVAGAYYPEGGACEPSRPAPLLVFHGTADATIPYDGNPAKGLPAIPDWLGEWADRNDCFAHPVTYSPQPKVTVQKWPGCDKWSSLAHYRIEGAGHVWPSTKPNSDSATPTVLDATPVIWRFFQSHRLR</sequence>
<feature type="region of interest" description="Disordered" evidence="8">
    <location>
        <begin position="25"/>
        <end position="51"/>
    </location>
</feature>
<evidence type="ECO:0000256" key="1">
    <source>
        <dbReference type="ARBA" id="ARBA00004613"/>
    </source>
</evidence>